<keyword evidence="3" id="KW-0804">Transcription</keyword>
<evidence type="ECO:0000256" key="3">
    <source>
        <dbReference type="ARBA" id="ARBA00023163"/>
    </source>
</evidence>
<evidence type="ECO:0000256" key="1">
    <source>
        <dbReference type="ARBA" id="ARBA00023015"/>
    </source>
</evidence>
<gene>
    <name evidence="8" type="ORF">GCM10010170_076370</name>
</gene>
<evidence type="ECO:0000259" key="7">
    <source>
        <dbReference type="PROSITE" id="PS50110"/>
    </source>
</evidence>
<protein>
    <submittedName>
        <fullName evidence="8">Response regulator transcription factor</fullName>
    </submittedName>
</protein>
<keyword evidence="4" id="KW-0597">Phosphoprotein</keyword>
<accession>A0ABN3H9V5</accession>
<keyword evidence="2" id="KW-0238">DNA-binding</keyword>
<comment type="caution">
    <text evidence="8">The sequence shown here is derived from an EMBL/GenBank/DDBJ whole genome shotgun (WGS) entry which is preliminary data.</text>
</comment>
<dbReference type="SUPFAM" id="SSF46894">
    <property type="entry name" value="C-terminal effector domain of the bipartite response regulators"/>
    <property type="match status" value="1"/>
</dbReference>
<keyword evidence="9" id="KW-1185">Reference proteome</keyword>
<dbReference type="Gene3D" id="3.40.50.2300">
    <property type="match status" value="1"/>
</dbReference>
<dbReference type="PROSITE" id="PS50110">
    <property type="entry name" value="RESPONSE_REGULATORY"/>
    <property type="match status" value="1"/>
</dbReference>
<dbReference type="SUPFAM" id="SSF52172">
    <property type="entry name" value="CheY-like"/>
    <property type="match status" value="1"/>
</dbReference>
<name>A0ABN3H9V5_9ACTN</name>
<dbReference type="InterPro" id="IPR039420">
    <property type="entry name" value="WalR-like"/>
</dbReference>
<evidence type="ECO:0000259" key="6">
    <source>
        <dbReference type="PROSITE" id="PS50043"/>
    </source>
</evidence>
<dbReference type="InterPro" id="IPR000792">
    <property type="entry name" value="Tscrpt_reg_LuxR_C"/>
</dbReference>
<dbReference type="Proteomes" id="UP001501444">
    <property type="component" value="Unassembled WGS sequence"/>
</dbReference>
<dbReference type="CDD" id="cd06170">
    <property type="entry name" value="LuxR_C_like"/>
    <property type="match status" value="1"/>
</dbReference>
<dbReference type="PANTHER" id="PTHR43214">
    <property type="entry name" value="TWO-COMPONENT RESPONSE REGULATOR"/>
    <property type="match status" value="1"/>
</dbReference>
<evidence type="ECO:0000313" key="8">
    <source>
        <dbReference type="EMBL" id="GAA2373664.1"/>
    </source>
</evidence>
<sequence>MGQLSTVRSEKTGQPAAADPLGPVNGHTFTVAIVDDQPVRRAGIEWLLAPDPTLSIVASVSRVDDLSTVHARPDLVVLDLPAGTRDEAVALIARVAAQSRPIVISAWDTAPSLLSAVRAGACACVSRQADRSAVGTAIRAVADGGFYVCHRLRQQFHHELTNQPLDDSTGLAPREVETLRWIAQGFTQAQIARRMGLSQATINTYAKRIRTKLGATNKAELTRLAIQLGHLTSDRHASTAA</sequence>
<organism evidence="8 9">
    <name type="scientific">Dactylosporangium salmoneum</name>
    <dbReference type="NCBI Taxonomy" id="53361"/>
    <lineage>
        <taxon>Bacteria</taxon>
        <taxon>Bacillati</taxon>
        <taxon>Actinomycetota</taxon>
        <taxon>Actinomycetes</taxon>
        <taxon>Micromonosporales</taxon>
        <taxon>Micromonosporaceae</taxon>
        <taxon>Dactylosporangium</taxon>
    </lineage>
</organism>
<evidence type="ECO:0000256" key="4">
    <source>
        <dbReference type="PROSITE-ProRule" id="PRU00169"/>
    </source>
</evidence>
<reference evidence="8 9" key="1">
    <citation type="journal article" date="2019" name="Int. J. Syst. Evol. Microbiol.">
        <title>The Global Catalogue of Microorganisms (GCM) 10K type strain sequencing project: providing services to taxonomists for standard genome sequencing and annotation.</title>
        <authorList>
            <consortium name="The Broad Institute Genomics Platform"/>
            <consortium name="The Broad Institute Genome Sequencing Center for Infectious Disease"/>
            <person name="Wu L."/>
            <person name="Ma J."/>
        </authorList>
    </citation>
    <scope>NUCLEOTIDE SEQUENCE [LARGE SCALE GENOMIC DNA]</scope>
    <source>
        <strain evidence="8 9">JCM 3272</strain>
    </source>
</reference>
<feature type="domain" description="HTH luxR-type" evidence="6">
    <location>
        <begin position="164"/>
        <end position="229"/>
    </location>
</feature>
<proteinExistence type="predicted"/>
<keyword evidence="1" id="KW-0805">Transcription regulation</keyword>
<evidence type="ECO:0000256" key="5">
    <source>
        <dbReference type="SAM" id="MobiDB-lite"/>
    </source>
</evidence>
<evidence type="ECO:0000313" key="9">
    <source>
        <dbReference type="Proteomes" id="UP001501444"/>
    </source>
</evidence>
<dbReference type="EMBL" id="BAAARV010000075">
    <property type="protein sequence ID" value="GAA2373664.1"/>
    <property type="molecule type" value="Genomic_DNA"/>
</dbReference>
<dbReference type="PROSITE" id="PS50043">
    <property type="entry name" value="HTH_LUXR_2"/>
    <property type="match status" value="1"/>
</dbReference>
<dbReference type="SMART" id="SM00421">
    <property type="entry name" value="HTH_LUXR"/>
    <property type="match status" value="1"/>
</dbReference>
<dbReference type="InterPro" id="IPR016032">
    <property type="entry name" value="Sig_transdc_resp-reg_C-effctor"/>
</dbReference>
<dbReference type="Pfam" id="PF00196">
    <property type="entry name" value="GerE"/>
    <property type="match status" value="1"/>
</dbReference>
<evidence type="ECO:0000256" key="2">
    <source>
        <dbReference type="ARBA" id="ARBA00023125"/>
    </source>
</evidence>
<feature type="modified residue" description="4-aspartylphosphate" evidence="4">
    <location>
        <position position="79"/>
    </location>
</feature>
<dbReference type="InterPro" id="IPR011006">
    <property type="entry name" value="CheY-like_superfamily"/>
</dbReference>
<dbReference type="InterPro" id="IPR001789">
    <property type="entry name" value="Sig_transdc_resp-reg_receiver"/>
</dbReference>
<feature type="domain" description="Response regulatory" evidence="7">
    <location>
        <begin position="30"/>
        <end position="142"/>
    </location>
</feature>
<dbReference type="PRINTS" id="PR00038">
    <property type="entry name" value="HTHLUXR"/>
</dbReference>
<feature type="region of interest" description="Disordered" evidence="5">
    <location>
        <begin position="1"/>
        <end position="23"/>
    </location>
</feature>
<dbReference type="PANTHER" id="PTHR43214:SF41">
    <property type="entry name" value="NITRATE_NITRITE RESPONSE REGULATOR PROTEIN NARP"/>
    <property type="match status" value="1"/>
</dbReference>